<comment type="subcellular location">
    <subcellularLocation>
        <location evidence="1">Membrane</location>
        <topology evidence="1">Multi-pass membrane protein</topology>
    </subcellularLocation>
</comment>
<keyword evidence="2 5" id="KW-0812">Transmembrane</keyword>
<evidence type="ECO:0000256" key="1">
    <source>
        <dbReference type="ARBA" id="ARBA00004141"/>
    </source>
</evidence>
<evidence type="ECO:0000256" key="6">
    <source>
        <dbReference type="SAM" id="SignalP"/>
    </source>
</evidence>
<feature type="transmembrane region" description="Helical" evidence="5">
    <location>
        <begin position="146"/>
        <end position="168"/>
    </location>
</feature>
<dbReference type="Gene3D" id="1.20.1250.20">
    <property type="entry name" value="MFS general substrate transporter like domains"/>
    <property type="match status" value="2"/>
</dbReference>
<dbReference type="PROSITE" id="PS50850">
    <property type="entry name" value="MFS"/>
    <property type="match status" value="1"/>
</dbReference>
<feature type="transmembrane region" description="Helical" evidence="5">
    <location>
        <begin position="271"/>
        <end position="296"/>
    </location>
</feature>
<dbReference type="InterPro" id="IPR020846">
    <property type="entry name" value="MFS_dom"/>
</dbReference>
<keyword evidence="3 5" id="KW-1133">Transmembrane helix</keyword>
<evidence type="ECO:0000259" key="7">
    <source>
        <dbReference type="PROSITE" id="PS50850"/>
    </source>
</evidence>
<evidence type="ECO:0000256" key="5">
    <source>
        <dbReference type="SAM" id="Phobius"/>
    </source>
</evidence>
<accession>A0ABR1I576</accession>
<feature type="transmembrane region" description="Helical" evidence="5">
    <location>
        <begin position="308"/>
        <end position="331"/>
    </location>
</feature>
<feature type="signal peptide" evidence="6">
    <location>
        <begin position="1"/>
        <end position="16"/>
    </location>
</feature>
<dbReference type="Proteomes" id="UP001498421">
    <property type="component" value="Unassembled WGS sequence"/>
</dbReference>
<dbReference type="Pfam" id="PF00083">
    <property type="entry name" value="Sugar_tr"/>
    <property type="match status" value="1"/>
</dbReference>
<dbReference type="PANTHER" id="PTHR24064">
    <property type="entry name" value="SOLUTE CARRIER FAMILY 22 MEMBER"/>
    <property type="match status" value="1"/>
</dbReference>
<dbReference type="InterPro" id="IPR005828">
    <property type="entry name" value="MFS_sugar_transport-like"/>
</dbReference>
<evidence type="ECO:0000256" key="4">
    <source>
        <dbReference type="ARBA" id="ARBA00023136"/>
    </source>
</evidence>
<feature type="transmembrane region" description="Helical" evidence="5">
    <location>
        <begin position="55"/>
        <end position="77"/>
    </location>
</feature>
<reference evidence="8 9" key="1">
    <citation type="journal article" date="2025" name="Microbiol. Resour. Announc.">
        <title>Draft genome sequences for Neonectria magnoliae and Neonectria punicea, canker pathogens of Liriodendron tulipifera and Acer saccharum in West Virginia.</title>
        <authorList>
            <person name="Petronek H.M."/>
            <person name="Kasson M.T."/>
            <person name="Metheny A.M."/>
            <person name="Stauder C.M."/>
            <person name="Lovett B."/>
            <person name="Lynch S.C."/>
            <person name="Garnas J.R."/>
            <person name="Kasson L.R."/>
            <person name="Stajich J.E."/>
        </authorList>
    </citation>
    <scope>NUCLEOTIDE SEQUENCE [LARGE SCALE GENOMIC DNA]</scope>
    <source>
        <strain evidence="8 9">NRRL 64651</strain>
    </source>
</reference>
<keyword evidence="6" id="KW-0732">Signal</keyword>
<name>A0ABR1I576_9HYPO</name>
<dbReference type="InterPro" id="IPR036259">
    <property type="entry name" value="MFS_trans_sf"/>
</dbReference>
<feature type="transmembrane region" description="Helical" evidence="5">
    <location>
        <begin position="216"/>
        <end position="235"/>
    </location>
</feature>
<dbReference type="EMBL" id="JAZAVK010000044">
    <property type="protein sequence ID" value="KAK7428179.1"/>
    <property type="molecule type" value="Genomic_DNA"/>
</dbReference>
<evidence type="ECO:0000256" key="3">
    <source>
        <dbReference type="ARBA" id="ARBA00022989"/>
    </source>
</evidence>
<feature type="transmembrane region" description="Helical" evidence="5">
    <location>
        <begin position="343"/>
        <end position="363"/>
    </location>
</feature>
<keyword evidence="9" id="KW-1185">Reference proteome</keyword>
<organism evidence="8 9">
    <name type="scientific">Neonectria magnoliae</name>
    <dbReference type="NCBI Taxonomy" id="2732573"/>
    <lineage>
        <taxon>Eukaryota</taxon>
        <taxon>Fungi</taxon>
        <taxon>Dikarya</taxon>
        <taxon>Ascomycota</taxon>
        <taxon>Pezizomycotina</taxon>
        <taxon>Sordariomycetes</taxon>
        <taxon>Hypocreomycetidae</taxon>
        <taxon>Hypocreales</taxon>
        <taxon>Nectriaceae</taxon>
        <taxon>Neonectria</taxon>
    </lineage>
</organism>
<feature type="chain" id="PRO_5045633328" description="Major facilitator superfamily (MFS) profile domain-containing protein" evidence="6">
    <location>
        <begin position="17"/>
        <end position="415"/>
    </location>
</feature>
<evidence type="ECO:0000313" key="8">
    <source>
        <dbReference type="EMBL" id="KAK7428179.1"/>
    </source>
</evidence>
<evidence type="ECO:0000313" key="9">
    <source>
        <dbReference type="Proteomes" id="UP001498421"/>
    </source>
</evidence>
<proteinExistence type="predicted"/>
<sequence>MVAAVFLMQPIGQALAQVLNVAVILVRDNSHNLQAMRCGLDTKYEYECRQSIDGIWRIVIGVGAVPALLAILFRFMLPDSGMYNLEVRRKSELVMRNVAKVYGGSGLQVDARSIPLDPVPNEPEPDMPIQFSRRDMYRYFIKDRNWLYLLGTSGTWFILDVALCGFGLDNRVVLADMWATKRKVPNWADTLPVWQTDYTEPCNTIYDVLLTQAKHYLLTVSIGSILGCAAFIFMAKYFPRRQFLTASFVSLAILFSATGGVYYAVHHGPRAISTAVMVGICHFAFNFGANSLTFLIPAEIFPTTYRCFCHGISAAAGKLGSIVAVFMVYSINNKYEAIMKQGLVFLLFAGIGAVGAIFSWAYLPDIQRRGSDGQLANPTLEELGEGLRRAEAEGQVFTVREKWALFQFRWKGPQV</sequence>
<comment type="caution">
    <text evidence="8">The sequence shown here is derived from an EMBL/GenBank/DDBJ whole genome shotgun (WGS) entry which is preliminary data.</text>
</comment>
<keyword evidence="4 5" id="KW-0472">Membrane</keyword>
<feature type="domain" description="Major facilitator superfamily (MFS) profile" evidence="7">
    <location>
        <begin position="1"/>
        <end position="367"/>
    </location>
</feature>
<dbReference type="SUPFAM" id="SSF103473">
    <property type="entry name" value="MFS general substrate transporter"/>
    <property type="match status" value="1"/>
</dbReference>
<gene>
    <name evidence="8" type="ORF">QQZ08_005245</name>
</gene>
<protein>
    <recommendedName>
        <fullName evidence="7">Major facilitator superfamily (MFS) profile domain-containing protein</fullName>
    </recommendedName>
</protein>
<evidence type="ECO:0000256" key="2">
    <source>
        <dbReference type="ARBA" id="ARBA00022692"/>
    </source>
</evidence>
<feature type="transmembrane region" description="Helical" evidence="5">
    <location>
        <begin position="242"/>
        <end position="265"/>
    </location>
</feature>